<name>A0A3D4V8Y5_9BACT</name>
<dbReference type="InterPro" id="IPR001519">
    <property type="entry name" value="Ferritin"/>
</dbReference>
<accession>A0A3D4V8Y5</accession>
<evidence type="ECO:0000259" key="8">
    <source>
        <dbReference type="PROSITE" id="PS50905"/>
    </source>
</evidence>
<dbReference type="InterPro" id="IPR041719">
    <property type="entry name" value="Ferritin_prok"/>
</dbReference>
<evidence type="ECO:0000313" key="9">
    <source>
        <dbReference type="EMBL" id="HCT57596.1"/>
    </source>
</evidence>
<dbReference type="EMBL" id="DPIY01000010">
    <property type="protein sequence ID" value="HCT57596.1"/>
    <property type="molecule type" value="Genomic_DNA"/>
</dbReference>
<organism evidence="9 10">
    <name type="scientific">Gemmatimonas aurantiaca</name>
    <dbReference type="NCBI Taxonomy" id="173480"/>
    <lineage>
        <taxon>Bacteria</taxon>
        <taxon>Pseudomonadati</taxon>
        <taxon>Gemmatimonadota</taxon>
        <taxon>Gemmatimonadia</taxon>
        <taxon>Gemmatimonadales</taxon>
        <taxon>Gemmatimonadaceae</taxon>
        <taxon>Gemmatimonas</taxon>
    </lineage>
</organism>
<evidence type="ECO:0000256" key="3">
    <source>
        <dbReference type="ARBA" id="ARBA00022723"/>
    </source>
</evidence>
<dbReference type="Gene3D" id="1.20.1260.10">
    <property type="match status" value="1"/>
</dbReference>
<dbReference type="SUPFAM" id="SSF47240">
    <property type="entry name" value="Ferritin-like"/>
    <property type="match status" value="1"/>
</dbReference>
<dbReference type="Proteomes" id="UP000264071">
    <property type="component" value="Unassembled WGS sequence"/>
</dbReference>
<gene>
    <name evidence="9" type="ORF">DGD08_10395</name>
</gene>
<keyword evidence="5 6" id="KW-0408">Iron</keyword>
<evidence type="ECO:0000256" key="5">
    <source>
        <dbReference type="ARBA" id="ARBA00023004"/>
    </source>
</evidence>
<dbReference type="GO" id="GO:0004322">
    <property type="term" value="F:ferroxidase activity"/>
    <property type="evidence" value="ECO:0007669"/>
    <property type="project" value="TreeGrafter"/>
</dbReference>
<dbReference type="OMA" id="CEDKGFE"/>
<evidence type="ECO:0000313" key="10">
    <source>
        <dbReference type="Proteomes" id="UP000264071"/>
    </source>
</evidence>
<comment type="similarity">
    <text evidence="1 7">Belongs to the ferritin family. Prokaryotic subfamily.</text>
</comment>
<protein>
    <recommendedName>
        <fullName evidence="7">Ferritin</fullName>
        <ecNumber evidence="7">1.16.3.2</ecNumber>
    </recommendedName>
</protein>
<feature type="binding site" evidence="6">
    <location>
        <position position="95"/>
    </location>
    <ligand>
        <name>Fe cation</name>
        <dbReference type="ChEBI" id="CHEBI:24875"/>
        <label>1</label>
    </ligand>
</feature>
<reference evidence="9 10" key="1">
    <citation type="journal article" date="2018" name="Nat. Biotechnol.">
        <title>A standardized bacterial taxonomy based on genome phylogeny substantially revises the tree of life.</title>
        <authorList>
            <person name="Parks D.H."/>
            <person name="Chuvochina M."/>
            <person name="Waite D.W."/>
            <person name="Rinke C."/>
            <person name="Skarshewski A."/>
            <person name="Chaumeil P.A."/>
            <person name="Hugenholtz P."/>
        </authorList>
    </citation>
    <scope>NUCLEOTIDE SEQUENCE [LARGE SCALE GENOMIC DNA]</scope>
    <source>
        <strain evidence="9">UBA8844</strain>
    </source>
</reference>
<comment type="caution">
    <text evidence="9">The sequence shown here is derived from an EMBL/GenBank/DDBJ whole genome shotgun (WGS) entry which is preliminary data.</text>
</comment>
<dbReference type="GO" id="GO:0006826">
    <property type="term" value="P:iron ion transport"/>
    <property type="evidence" value="ECO:0007669"/>
    <property type="project" value="InterPro"/>
</dbReference>
<dbReference type="InterPro" id="IPR009040">
    <property type="entry name" value="Ferritin-like_diiron"/>
</dbReference>
<dbReference type="GO" id="GO:0008198">
    <property type="term" value="F:ferrous iron binding"/>
    <property type="evidence" value="ECO:0007669"/>
    <property type="project" value="TreeGrafter"/>
</dbReference>
<dbReference type="GO" id="GO:0006879">
    <property type="term" value="P:intracellular iron ion homeostasis"/>
    <property type="evidence" value="ECO:0007669"/>
    <property type="project" value="UniProtKB-KW"/>
</dbReference>
<sequence>MLISTTLAQALNTQIGNEFGASLQYYAIGAHFHRIHLAQLAKLFFKQADEEREHAQKLLHYVVETGGELRLPAVKEPVHTFASAEEALQAALNWEVEVTRQIKRLMDLAASESDYLAQNFLQWFVDEQLEEVTKMTRLLGVVRMAGERNLLSVEAYLVHGG</sequence>
<dbReference type="InterPro" id="IPR012347">
    <property type="entry name" value="Ferritin-like"/>
</dbReference>
<feature type="domain" description="Ferritin-like diiron" evidence="8">
    <location>
        <begin position="1"/>
        <end position="146"/>
    </location>
</feature>
<dbReference type="InterPro" id="IPR009078">
    <property type="entry name" value="Ferritin-like_SF"/>
</dbReference>
<feature type="binding site" evidence="6">
    <location>
        <position position="128"/>
    </location>
    <ligand>
        <name>Fe cation</name>
        <dbReference type="ChEBI" id="CHEBI:24875"/>
        <label>1</label>
    </ligand>
</feature>
<keyword evidence="2 7" id="KW-0409">Iron storage</keyword>
<evidence type="ECO:0000256" key="4">
    <source>
        <dbReference type="ARBA" id="ARBA00023002"/>
    </source>
</evidence>
<dbReference type="InterPro" id="IPR008331">
    <property type="entry name" value="Ferritin_DPS_dom"/>
</dbReference>
<comment type="subcellular location">
    <subcellularLocation>
        <location evidence="7">Cytoplasm</location>
    </subcellularLocation>
</comment>
<dbReference type="GO" id="GO:0005829">
    <property type="term" value="C:cytosol"/>
    <property type="evidence" value="ECO:0007669"/>
    <property type="project" value="TreeGrafter"/>
</dbReference>
<evidence type="ECO:0000256" key="2">
    <source>
        <dbReference type="ARBA" id="ARBA00022434"/>
    </source>
</evidence>
<keyword evidence="4" id="KW-0560">Oxidoreductase</keyword>
<comment type="catalytic activity">
    <reaction evidence="7">
        <text>4 Fe(2+) + O2 + 6 H2O = 4 iron(III) oxide-hydroxide + 12 H(+)</text>
        <dbReference type="Rhea" id="RHEA:11972"/>
        <dbReference type="ChEBI" id="CHEBI:15377"/>
        <dbReference type="ChEBI" id="CHEBI:15378"/>
        <dbReference type="ChEBI" id="CHEBI:15379"/>
        <dbReference type="ChEBI" id="CHEBI:29033"/>
        <dbReference type="ChEBI" id="CHEBI:78619"/>
        <dbReference type="EC" id="1.16.3.2"/>
    </reaction>
</comment>
<evidence type="ECO:0000256" key="6">
    <source>
        <dbReference type="PIRSR" id="PIRSR601519-1"/>
    </source>
</evidence>
<keyword evidence="3 6" id="KW-0479">Metal-binding</keyword>
<keyword evidence="7" id="KW-0963">Cytoplasm</keyword>
<dbReference type="AlphaFoldDB" id="A0A3D4V8Y5"/>
<feature type="binding site" evidence="6">
    <location>
        <position position="51"/>
    </location>
    <ligand>
        <name>Fe cation</name>
        <dbReference type="ChEBI" id="CHEBI:24875"/>
        <label>1</label>
    </ligand>
</feature>
<dbReference type="PROSITE" id="PS50905">
    <property type="entry name" value="FERRITIN_LIKE"/>
    <property type="match status" value="1"/>
</dbReference>
<dbReference type="Pfam" id="PF00210">
    <property type="entry name" value="Ferritin"/>
    <property type="match status" value="1"/>
</dbReference>
<dbReference type="GO" id="GO:0008199">
    <property type="term" value="F:ferric iron binding"/>
    <property type="evidence" value="ECO:0007669"/>
    <property type="project" value="InterPro"/>
</dbReference>
<proteinExistence type="inferred from homology"/>
<dbReference type="PANTHER" id="PTHR11431:SF127">
    <property type="entry name" value="BACTERIAL NON-HEME FERRITIN"/>
    <property type="match status" value="1"/>
</dbReference>
<evidence type="ECO:0000256" key="7">
    <source>
        <dbReference type="RuleBase" id="RU361145"/>
    </source>
</evidence>
<dbReference type="EC" id="1.16.3.2" evidence="7"/>
<evidence type="ECO:0000256" key="1">
    <source>
        <dbReference type="ARBA" id="ARBA00006950"/>
    </source>
</evidence>
<feature type="binding site" evidence="6">
    <location>
        <position position="18"/>
    </location>
    <ligand>
        <name>Fe cation</name>
        <dbReference type="ChEBI" id="CHEBI:24875"/>
        <label>1</label>
    </ligand>
</feature>
<dbReference type="PANTHER" id="PTHR11431">
    <property type="entry name" value="FERRITIN"/>
    <property type="match status" value="1"/>
</dbReference>
<feature type="binding site" evidence="6">
    <location>
        <position position="54"/>
    </location>
    <ligand>
        <name>Fe cation</name>
        <dbReference type="ChEBI" id="CHEBI:24875"/>
        <label>1</label>
    </ligand>
</feature>
<dbReference type="CDD" id="cd01055">
    <property type="entry name" value="Nonheme_Ferritin"/>
    <property type="match status" value="1"/>
</dbReference>
<comment type="function">
    <text evidence="7">Iron-storage protein.</text>
</comment>